<dbReference type="KEGG" id="rtu:PR017_18610"/>
<dbReference type="PANTHER" id="PTHR30221">
    <property type="entry name" value="SMALL-CONDUCTANCE MECHANOSENSITIVE CHANNEL"/>
    <property type="match status" value="1"/>
</dbReference>
<feature type="domain" description="Cyclic nucleotide-binding" evidence="7">
    <location>
        <begin position="335"/>
        <end position="437"/>
    </location>
</feature>
<comment type="caution">
    <text evidence="6">Lacks conserved residue(s) required for the propagation of feature annotation.</text>
</comment>
<feature type="transmembrane region" description="Helical" evidence="6">
    <location>
        <begin position="130"/>
        <end position="150"/>
    </location>
</feature>
<keyword evidence="6" id="KW-0406">Ion transport</keyword>
<keyword evidence="5 6" id="KW-0472">Membrane</keyword>
<evidence type="ECO:0000313" key="8">
    <source>
        <dbReference type="EMBL" id="WFR97910.1"/>
    </source>
</evidence>
<keyword evidence="9" id="KW-1185">Reference proteome</keyword>
<dbReference type="Pfam" id="PF00027">
    <property type="entry name" value="cNMP_binding"/>
    <property type="match status" value="1"/>
</dbReference>
<dbReference type="InterPro" id="IPR010920">
    <property type="entry name" value="LSM_dom_sf"/>
</dbReference>
<comment type="similarity">
    <text evidence="6">Belongs to the MscS (TC 1.A.23) family.</text>
</comment>
<dbReference type="SUPFAM" id="SSF51206">
    <property type="entry name" value="cAMP-binding domain-like"/>
    <property type="match status" value="1"/>
</dbReference>
<dbReference type="InterPro" id="IPR045275">
    <property type="entry name" value="MscS_archaea/bacteria_type"/>
</dbReference>
<dbReference type="GO" id="GO:0005886">
    <property type="term" value="C:plasma membrane"/>
    <property type="evidence" value="ECO:0007669"/>
    <property type="project" value="UniProtKB-SubCell"/>
</dbReference>
<keyword evidence="3 6" id="KW-0812">Transmembrane</keyword>
<dbReference type="Gene3D" id="2.60.120.10">
    <property type="entry name" value="Jelly Rolls"/>
    <property type="match status" value="1"/>
</dbReference>
<dbReference type="InterPro" id="IPR023408">
    <property type="entry name" value="MscS_beta-dom_sf"/>
</dbReference>
<comment type="subunit">
    <text evidence="6">Homoheptamer.</text>
</comment>
<keyword evidence="6" id="KW-0407">Ion channel</keyword>
<proteinExistence type="inferred from homology"/>
<feature type="transmembrane region" description="Helical" evidence="6">
    <location>
        <begin position="6"/>
        <end position="27"/>
    </location>
</feature>
<feature type="transmembrane region" description="Helical" evidence="6">
    <location>
        <begin position="107"/>
        <end position="124"/>
    </location>
</feature>
<evidence type="ECO:0000256" key="5">
    <source>
        <dbReference type="ARBA" id="ARBA00023136"/>
    </source>
</evidence>
<evidence type="ECO:0000256" key="6">
    <source>
        <dbReference type="RuleBase" id="RU369025"/>
    </source>
</evidence>
<dbReference type="GO" id="GO:0008381">
    <property type="term" value="F:mechanosensitive monoatomic ion channel activity"/>
    <property type="evidence" value="ECO:0007669"/>
    <property type="project" value="InterPro"/>
</dbReference>
<feature type="transmembrane region" description="Helical" evidence="6">
    <location>
        <begin position="77"/>
        <end position="95"/>
    </location>
</feature>
<dbReference type="Pfam" id="PF00924">
    <property type="entry name" value="MS_channel_2nd"/>
    <property type="match status" value="1"/>
</dbReference>
<keyword evidence="2" id="KW-1003">Cell membrane</keyword>
<comment type="subcellular location">
    <subcellularLocation>
        <location evidence="6">Cell inner membrane</location>
        <topology evidence="6">Multi-pass membrane protein</topology>
    </subcellularLocation>
    <subcellularLocation>
        <location evidence="1">Cell membrane</location>
        <topology evidence="1">Multi-pass membrane protein</topology>
    </subcellularLocation>
</comment>
<dbReference type="Proteomes" id="UP000249499">
    <property type="component" value="Plasmid pRt1078"/>
</dbReference>
<name>A0AAF1K8T4_9HYPH</name>
<organism evidence="8 9">
    <name type="scientific">Rhizobium tumorigenes</name>
    <dbReference type="NCBI Taxonomy" id="2041385"/>
    <lineage>
        <taxon>Bacteria</taxon>
        <taxon>Pseudomonadati</taxon>
        <taxon>Pseudomonadota</taxon>
        <taxon>Alphaproteobacteria</taxon>
        <taxon>Hyphomicrobiales</taxon>
        <taxon>Rhizobiaceae</taxon>
        <taxon>Rhizobium/Agrobacterium group</taxon>
        <taxon>Rhizobium</taxon>
    </lineage>
</organism>
<keyword evidence="6" id="KW-0813">Transport</keyword>
<reference evidence="8 9" key="1">
    <citation type="journal article" date="2018" name="Sci. Rep.">
        <title>Rhizobium tumorigenes sp. nov., a novel plant tumorigenic bacterium isolated from cane gall tumors on thornless blackberry.</title>
        <authorList>
            <person name="Kuzmanovi N."/>
            <person name="Smalla K."/>
            <person name="Gronow S."/>
            <person name="PuBawska J."/>
        </authorList>
    </citation>
    <scope>NUCLEOTIDE SEQUENCE [LARGE SCALE GENOMIC DNA]</scope>
    <source>
        <strain evidence="8 9">1078</strain>
    </source>
</reference>
<dbReference type="Gene3D" id="2.30.30.60">
    <property type="match status" value="1"/>
</dbReference>
<dbReference type="SUPFAM" id="SSF82689">
    <property type="entry name" value="Mechanosensitive channel protein MscS (YggB), C-terminal domain"/>
    <property type="match status" value="1"/>
</dbReference>
<evidence type="ECO:0000259" key="7">
    <source>
        <dbReference type="PROSITE" id="PS50042"/>
    </source>
</evidence>
<sequence>MTMSNETALILASLLLLASMIVPWFIVDRSLWVKAAWRLAVFVFLTILVQRILDSPFAPQLVAEPPGIRLWEQVIEVGWWVIAAQGAIGITRLFLVFEAKPRETRIVSDLIAAVIHLVALFGIIDFVFAVPIGGLLATSGVIAIVLGLALQSSLADVFSGIAVGIERPYSAGDLVWVEGGVEGRVIQINWRSTHIATINHDVAIVPNSVMAKSRLINHSLPTPTRAMSVSVRLAAGELPERCLAVLTAAVKTCMLMSDAPAPSIARTEVSGDGVKYEIGFSIPNIEAVVAARTELLGHIQNHLRHAGISLAVPGIANVSRAEVPAPAILLKESDWFGILAPDDRNLLSEHLSEVWYATGDKLIQEGEAPEALFIIASGTVEISASATAVRKVIHRLGPGGSLGAIGMITGTPYAATAEALTPVTAYRLDKKAVGDVIALRPELVSSLEVLARRGRDLQRTDVAAHDSDQLNEPEVFLSKLRGFLRKISETPHR</sequence>
<dbReference type="InterPro" id="IPR011066">
    <property type="entry name" value="MscS_channel_C_sf"/>
</dbReference>
<evidence type="ECO:0000256" key="4">
    <source>
        <dbReference type="ARBA" id="ARBA00022989"/>
    </source>
</evidence>
<dbReference type="RefSeq" id="WP_111222258.1">
    <property type="nucleotide sequence ID" value="NZ_CP117256.1"/>
</dbReference>
<gene>
    <name evidence="8" type="ORF">PR017_18610</name>
</gene>
<evidence type="ECO:0000313" key="9">
    <source>
        <dbReference type="Proteomes" id="UP000249499"/>
    </source>
</evidence>
<dbReference type="PANTHER" id="PTHR30221:SF1">
    <property type="entry name" value="SMALL-CONDUCTANCE MECHANOSENSITIVE CHANNEL"/>
    <property type="match status" value="1"/>
</dbReference>
<dbReference type="PIRSF" id="PIRSF026673">
    <property type="entry name" value="UCP026673_ion_chan"/>
    <property type="match status" value="1"/>
</dbReference>
<dbReference type="EMBL" id="CP117256">
    <property type="protein sequence ID" value="WFR97910.1"/>
    <property type="molecule type" value="Genomic_DNA"/>
</dbReference>
<evidence type="ECO:0000256" key="3">
    <source>
        <dbReference type="ARBA" id="ARBA00022692"/>
    </source>
</evidence>
<comment type="function">
    <text evidence="6">Mechanosensitive channel that participates in the regulation of osmotic pressure changes within the cell, opening in response to stretch forces in the membrane lipid bilayer, without the need for other proteins. Contributes to normal resistance to hypoosmotic shock. Forms an ion channel of 1.0 nanosiemens conductance with a slight preference for anions.</text>
</comment>
<dbReference type="InterPro" id="IPR000595">
    <property type="entry name" value="cNMP-bd_dom"/>
</dbReference>
<dbReference type="AlphaFoldDB" id="A0AAF1K8T4"/>
<keyword evidence="8" id="KW-0614">Plasmid</keyword>
<protein>
    <recommendedName>
        <fullName evidence="6">Small-conductance mechanosensitive channel</fullName>
    </recommendedName>
</protein>
<keyword evidence="4 6" id="KW-1133">Transmembrane helix</keyword>
<dbReference type="CDD" id="cd00038">
    <property type="entry name" value="CAP_ED"/>
    <property type="match status" value="1"/>
</dbReference>
<dbReference type="InterPro" id="IPR016846">
    <property type="entry name" value="cNMP-bd_ion_channel"/>
</dbReference>
<keyword evidence="6" id="KW-0997">Cell inner membrane</keyword>
<geneLocation type="plasmid" evidence="8 9">
    <name>pRt1078</name>
</geneLocation>
<dbReference type="InterPro" id="IPR014710">
    <property type="entry name" value="RmlC-like_jellyroll"/>
</dbReference>
<dbReference type="PROSITE" id="PS50042">
    <property type="entry name" value="CNMP_BINDING_3"/>
    <property type="match status" value="1"/>
</dbReference>
<dbReference type="SMART" id="SM00100">
    <property type="entry name" value="cNMP"/>
    <property type="match status" value="1"/>
</dbReference>
<reference evidence="9" key="2">
    <citation type="journal article" date="2023" name="MicrobiologyOpen">
        <title>Genomics of the tumorigenes clade of the family Rhizobiaceae and description of Rhizobium rhododendri sp. nov.</title>
        <authorList>
            <person name="Kuzmanovic N."/>
            <person name="diCenzo G.C."/>
            <person name="Bunk B."/>
            <person name="Sproeer C."/>
            <person name="Fruehling A."/>
            <person name="Neumann-Schaal M."/>
            <person name="Overmann J."/>
            <person name="Smalla K."/>
        </authorList>
    </citation>
    <scope>NUCLEOTIDE SEQUENCE [LARGE SCALE GENOMIC DNA]</scope>
    <source>
        <strain evidence="9">1078</strain>
        <plasmid evidence="9">pRt1078</plasmid>
    </source>
</reference>
<evidence type="ECO:0000256" key="1">
    <source>
        <dbReference type="ARBA" id="ARBA00004651"/>
    </source>
</evidence>
<dbReference type="Gene3D" id="1.10.287.1260">
    <property type="match status" value="1"/>
</dbReference>
<feature type="transmembrane region" description="Helical" evidence="6">
    <location>
        <begin position="39"/>
        <end position="57"/>
    </location>
</feature>
<dbReference type="SUPFAM" id="SSF50182">
    <property type="entry name" value="Sm-like ribonucleoproteins"/>
    <property type="match status" value="1"/>
</dbReference>
<dbReference type="InterPro" id="IPR018490">
    <property type="entry name" value="cNMP-bd_dom_sf"/>
</dbReference>
<evidence type="ECO:0000256" key="2">
    <source>
        <dbReference type="ARBA" id="ARBA00022475"/>
    </source>
</evidence>
<accession>A0AAF1K8T4</accession>
<dbReference type="InterPro" id="IPR006685">
    <property type="entry name" value="MscS_channel_2nd"/>
</dbReference>